<evidence type="ECO:0000256" key="12">
    <source>
        <dbReference type="SAM" id="MobiDB-lite"/>
    </source>
</evidence>
<dbReference type="PANTHER" id="PTHR24343">
    <property type="entry name" value="SERINE/THREONINE KINASE"/>
    <property type="match status" value="1"/>
</dbReference>
<name>A0A9W9W9C2_9EURO</name>
<organism evidence="15 16">
    <name type="scientific">Penicillium cosmopolitanum</name>
    <dbReference type="NCBI Taxonomy" id="1131564"/>
    <lineage>
        <taxon>Eukaryota</taxon>
        <taxon>Fungi</taxon>
        <taxon>Dikarya</taxon>
        <taxon>Ascomycota</taxon>
        <taxon>Pezizomycotina</taxon>
        <taxon>Eurotiomycetes</taxon>
        <taxon>Eurotiomycetidae</taxon>
        <taxon>Eurotiales</taxon>
        <taxon>Aspergillaceae</taxon>
        <taxon>Penicillium</taxon>
    </lineage>
</organism>
<keyword evidence="10" id="KW-0863">Zinc-finger</keyword>
<gene>
    <name evidence="15" type="ORF">N7509_002562</name>
</gene>
<evidence type="ECO:0000313" key="15">
    <source>
        <dbReference type="EMBL" id="KAJ5408679.1"/>
    </source>
</evidence>
<evidence type="ECO:0000256" key="11">
    <source>
        <dbReference type="PROSITE-ProRule" id="PRU10141"/>
    </source>
</evidence>
<keyword evidence="6 11" id="KW-0067">ATP-binding</keyword>
<comment type="caution">
    <text evidence="15">The sequence shown here is derived from an EMBL/GenBank/DDBJ whole genome shotgun (WGS) entry which is preliminary data.</text>
</comment>
<evidence type="ECO:0000256" key="7">
    <source>
        <dbReference type="ARBA" id="ARBA00047899"/>
    </source>
</evidence>
<dbReference type="EMBL" id="JAPZBU010000004">
    <property type="protein sequence ID" value="KAJ5408679.1"/>
    <property type="molecule type" value="Genomic_DNA"/>
</dbReference>
<evidence type="ECO:0000256" key="2">
    <source>
        <dbReference type="ARBA" id="ARBA00022527"/>
    </source>
</evidence>
<feature type="domain" description="C2H2-type" evidence="14">
    <location>
        <begin position="367"/>
        <end position="396"/>
    </location>
</feature>
<protein>
    <recommendedName>
        <fullName evidence="1">non-specific serine/threonine protein kinase</fullName>
        <ecNumber evidence="1">2.7.11.1</ecNumber>
    </recommendedName>
    <alternativeName>
        <fullName evidence="9">Halotolerance protein 4</fullName>
    </alternativeName>
</protein>
<feature type="region of interest" description="Disordered" evidence="12">
    <location>
        <begin position="286"/>
        <end position="329"/>
    </location>
</feature>
<dbReference type="OrthoDB" id="5407458at2759"/>
<dbReference type="Gene3D" id="1.10.510.10">
    <property type="entry name" value="Transferase(Phosphotransferase) domain 1"/>
    <property type="match status" value="1"/>
</dbReference>
<dbReference type="PANTHER" id="PTHR24343:SF558">
    <property type="entry name" value="PROTEIN KINASE DOMAIN-CONTAINING PROTEIN"/>
    <property type="match status" value="1"/>
</dbReference>
<keyword evidence="5 15" id="KW-0418">Kinase</keyword>
<dbReference type="GeneID" id="81366179"/>
<dbReference type="PROSITE" id="PS50011">
    <property type="entry name" value="PROTEIN_KINASE_DOM"/>
    <property type="match status" value="1"/>
</dbReference>
<dbReference type="PROSITE" id="PS50157">
    <property type="entry name" value="ZINC_FINGER_C2H2_2"/>
    <property type="match status" value="1"/>
</dbReference>
<evidence type="ECO:0000256" key="3">
    <source>
        <dbReference type="ARBA" id="ARBA00022679"/>
    </source>
</evidence>
<feature type="compositionally biased region" description="Basic and acidic residues" evidence="12">
    <location>
        <begin position="314"/>
        <end position="329"/>
    </location>
</feature>
<dbReference type="GO" id="GO:0004674">
    <property type="term" value="F:protein serine/threonine kinase activity"/>
    <property type="evidence" value="ECO:0007669"/>
    <property type="project" value="UniProtKB-KW"/>
</dbReference>
<keyword evidence="16" id="KW-1185">Reference proteome</keyword>
<evidence type="ECO:0000259" key="14">
    <source>
        <dbReference type="PROSITE" id="PS50157"/>
    </source>
</evidence>
<evidence type="ECO:0000256" key="10">
    <source>
        <dbReference type="PROSITE-ProRule" id="PRU00042"/>
    </source>
</evidence>
<comment type="catalytic activity">
    <reaction evidence="7">
        <text>L-threonyl-[protein] + ATP = O-phospho-L-threonyl-[protein] + ADP + H(+)</text>
        <dbReference type="Rhea" id="RHEA:46608"/>
        <dbReference type="Rhea" id="RHEA-COMP:11060"/>
        <dbReference type="Rhea" id="RHEA-COMP:11605"/>
        <dbReference type="ChEBI" id="CHEBI:15378"/>
        <dbReference type="ChEBI" id="CHEBI:30013"/>
        <dbReference type="ChEBI" id="CHEBI:30616"/>
        <dbReference type="ChEBI" id="CHEBI:61977"/>
        <dbReference type="ChEBI" id="CHEBI:456216"/>
        <dbReference type="EC" id="2.7.11.1"/>
    </reaction>
</comment>
<keyword evidence="3" id="KW-0808">Transferase</keyword>
<feature type="binding site" evidence="11">
    <location>
        <position position="508"/>
    </location>
    <ligand>
        <name>ATP</name>
        <dbReference type="ChEBI" id="CHEBI:30616"/>
    </ligand>
</feature>
<dbReference type="RefSeq" id="XP_056492994.1">
    <property type="nucleotide sequence ID" value="XM_056627199.1"/>
</dbReference>
<evidence type="ECO:0000256" key="4">
    <source>
        <dbReference type="ARBA" id="ARBA00022741"/>
    </source>
</evidence>
<evidence type="ECO:0000256" key="6">
    <source>
        <dbReference type="ARBA" id="ARBA00022840"/>
    </source>
</evidence>
<keyword evidence="2 15" id="KW-0723">Serine/threonine-protein kinase</keyword>
<dbReference type="Gene3D" id="3.30.160.60">
    <property type="entry name" value="Classic Zinc Finger"/>
    <property type="match status" value="1"/>
</dbReference>
<feature type="compositionally biased region" description="Low complexity" evidence="12">
    <location>
        <begin position="225"/>
        <end position="241"/>
    </location>
</feature>
<evidence type="ECO:0000259" key="13">
    <source>
        <dbReference type="PROSITE" id="PS50011"/>
    </source>
</evidence>
<dbReference type="CDD" id="cd13994">
    <property type="entry name" value="STKc_HAL4_like"/>
    <property type="match status" value="1"/>
</dbReference>
<accession>A0A9W9W9C2</accession>
<feature type="compositionally biased region" description="Polar residues" evidence="12">
    <location>
        <begin position="202"/>
        <end position="216"/>
    </location>
</feature>
<evidence type="ECO:0000256" key="5">
    <source>
        <dbReference type="ARBA" id="ARBA00022777"/>
    </source>
</evidence>
<comment type="catalytic activity">
    <reaction evidence="8">
        <text>L-seryl-[protein] + ATP = O-phospho-L-seryl-[protein] + ADP + H(+)</text>
        <dbReference type="Rhea" id="RHEA:17989"/>
        <dbReference type="Rhea" id="RHEA-COMP:9863"/>
        <dbReference type="Rhea" id="RHEA-COMP:11604"/>
        <dbReference type="ChEBI" id="CHEBI:15378"/>
        <dbReference type="ChEBI" id="CHEBI:29999"/>
        <dbReference type="ChEBI" id="CHEBI:30616"/>
        <dbReference type="ChEBI" id="CHEBI:83421"/>
        <dbReference type="ChEBI" id="CHEBI:456216"/>
        <dbReference type="EC" id="2.7.11.1"/>
    </reaction>
</comment>
<dbReference type="GO" id="GO:0030003">
    <property type="term" value="P:intracellular monoatomic cation homeostasis"/>
    <property type="evidence" value="ECO:0007669"/>
    <property type="project" value="TreeGrafter"/>
</dbReference>
<dbReference type="Pfam" id="PF00069">
    <property type="entry name" value="Pkinase"/>
    <property type="match status" value="1"/>
</dbReference>
<dbReference type="EC" id="2.7.11.1" evidence="1"/>
<keyword evidence="10" id="KW-0479">Metal-binding</keyword>
<reference evidence="15" key="1">
    <citation type="submission" date="2022-12" db="EMBL/GenBank/DDBJ databases">
        <authorList>
            <person name="Petersen C."/>
        </authorList>
    </citation>
    <scope>NUCLEOTIDE SEQUENCE</scope>
    <source>
        <strain evidence="15">IBT 29677</strain>
    </source>
</reference>
<dbReference type="Proteomes" id="UP001147747">
    <property type="component" value="Unassembled WGS sequence"/>
</dbReference>
<dbReference type="FunFam" id="1.10.510.10:FF:000183">
    <property type="entry name" value="Serine/threonine-protein kinase hal4"/>
    <property type="match status" value="1"/>
</dbReference>
<evidence type="ECO:0000256" key="1">
    <source>
        <dbReference type="ARBA" id="ARBA00012513"/>
    </source>
</evidence>
<keyword evidence="4 11" id="KW-0547">Nucleotide-binding</keyword>
<dbReference type="GO" id="GO:0005524">
    <property type="term" value="F:ATP binding"/>
    <property type="evidence" value="ECO:0007669"/>
    <property type="project" value="UniProtKB-UniRule"/>
</dbReference>
<evidence type="ECO:0000256" key="9">
    <source>
        <dbReference type="ARBA" id="ARBA00078109"/>
    </source>
</evidence>
<dbReference type="GO" id="GO:0008270">
    <property type="term" value="F:zinc ion binding"/>
    <property type="evidence" value="ECO:0007669"/>
    <property type="project" value="UniProtKB-KW"/>
</dbReference>
<dbReference type="PROSITE" id="PS00107">
    <property type="entry name" value="PROTEIN_KINASE_ATP"/>
    <property type="match status" value="1"/>
</dbReference>
<dbReference type="InterPro" id="IPR000719">
    <property type="entry name" value="Prot_kinase_dom"/>
</dbReference>
<dbReference type="GO" id="GO:0005829">
    <property type="term" value="C:cytosol"/>
    <property type="evidence" value="ECO:0007669"/>
    <property type="project" value="TreeGrafter"/>
</dbReference>
<sequence length="757" mass="85914">MLTSKGEEKQAMPRDGFARPFSILGTRQVKGRGFFSNDKTAFKDIPYGIPVWNGFSGWSGEEDVLDPQKRRFEALGEGIHRHSLRDIRQQKRLPSLLRDPINDGRNRIDDGLGPSLISDHVEQYETTWHRALPVPAHHYRTQSIRESPFSAYYHGDTGRGARIMVENSRRHLPERVEQYFYDDDDSTGDKLEDQISDIEQYQSAKASYSTPATSSIPEIVDDDSSSNSSQKSRLNSSYGKETSSKKGEGKNISLMMDGIRLGFKEEAVHGKMINIRSDDAGGFRLSLGENANRKPKGHLPAGSAHSETNTASRQESEDASRNRDERHLEQEQDIVNASGCLLCGVTSMNKGVLTRHLKDQHFPQFEYSCPEEGCPRTQRRKDKIQNHIRTHEGINRESFITKEFPCPAQCAICKLTTNSWDEFYACIIGHHRVGAQQPERGVRRTLDDQRLERGASDSLDRTAPKWPLFERYGELRESIGHGKSSSIRIAYKNDLSESGNEKIYAVKKYRELPQETRKGYEKRLNSKFSIYSALRHPNIVHSLDLLQDSQGVFSMVMEYCAAGDLYTLITNEGKLEPEESDCFFKQLIHGLEYIHEMGVAHRDLKPESLLLTTQGALKIASFDHSECFMLAWEKKAHLSSGLCGSGPYIAPEEYSGKEFYSSVADIWATGLIFMAMRTGQSLWGVSGKDDRFYKQYLEDRKHKRGYSPIERLHQVPCRNVIYAILDPDPSRRITASQILKTEWVHQIKLCAAGEEGL</sequence>
<feature type="region of interest" description="Disordered" evidence="12">
    <location>
        <begin position="202"/>
        <end position="251"/>
    </location>
</feature>
<reference evidence="15" key="2">
    <citation type="journal article" date="2023" name="IMA Fungus">
        <title>Comparative genomic study of the Penicillium genus elucidates a diverse pangenome and 15 lateral gene transfer events.</title>
        <authorList>
            <person name="Petersen C."/>
            <person name="Sorensen T."/>
            <person name="Nielsen M.R."/>
            <person name="Sondergaard T.E."/>
            <person name="Sorensen J.L."/>
            <person name="Fitzpatrick D.A."/>
            <person name="Frisvad J.C."/>
            <person name="Nielsen K.L."/>
        </authorList>
    </citation>
    <scope>NUCLEOTIDE SEQUENCE</scope>
    <source>
        <strain evidence="15">IBT 29677</strain>
    </source>
</reference>
<keyword evidence="10" id="KW-0862">Zinc</keyword>
<dbReference type="InterPro" id="IPR011009">
    <property type="entry name" value="Kinase-like_dom_sf"/>
</dbReference>
<dbReference type="SMART" id="SM00355">
    <property type="entry name" value="ZnF_C2H2"/>
    <property type="match status" value="2"/>
</dbReference>
<dbReference type="SUPFAM" id="SSF56112">
    <property type="entry name" value="Protein kinase-like (PK-like)"/>
    <property type="match status" value="1"/>
</dbReference>
<dbReference type="InterPro" id="IPR017441">
    <property type="entry name" value="Protein_kinase_ATP_BS"/>
</dbReference>
<feature type="domain" description="Protein kinase" evidence="13">
    <location>
        <begin position="473"/>
        <end position="744"/>
    </location>
</feature>
<proteinExistence type="predicted"/>
<evidence type="ECO:0000256" key="8">
    <source>
        <dbReference type="ARBA" id="ARBA00048679"/>
    </source>
</evidence>
<dbReference type="AlphaFoldDB" id="A0A9W9W9C2"/>
<dbReference type="InterPro" id="IPR013087">
    <property type="entry name" value="Znf_C2H2_type"/>
</dbReference>
<evidence type="ECO:0000313" key="16">
    <source>
        <dbReference type="Proteomes" id="UP001147747"/>
    </source>
</evidence>